<dbReference type="SUPFAM" id="SSF57184">
    <property type="entry name" value="Growth factor receptor domain"/>
    <property type="match status" value="1"/>
</dbReference>
<name>A0A8X7BQ47_9ARAC</name>
<evidence type="ECO:0000313" key="2">
    <source>
        <dbReference type="Proteomes" id="UP000886998"/>
    </source>
</evidence>
<comment type="caution">
    <text evidence="1">The sequence shown here is derived from an EMBL/GenBank/DDBJ whole genome shotgun (WGS) entry which is preliminary data.</text>
</comment>
<evidence type="ECO:0000313" key="1">
    <source>
        <dbReference type="EMBL" id="GFY40546.1"/>
    </source>
</evidence>
<dbReference type="AlphaFoldDB" id="A0A8X7BQ47"/>
<gene>
    <name evidence="1" type="ORF">TNIN_476511</name>
</gene>
<evidence type="ECO:0008006" key="3">
    <source>
        <dbReference type="Google" id="ProtNLM"/>
    </source>
</evidence>
<dbReference type="InterPro" id="IPR009030">
    <property type="entry name" value="Growth_fac_rcpt_cys_sf"/>
</dbReference>
<keyword evidence="2" id="KW-1185">Reference proteome</keyword>
<reference evidence="1" key="1">
    <citation type="submission" date="2020-08" db="EMBL/GenBank/DDBJ databases">
        <title>Multicomponent nature underlies the extraordinary mechanical properties of spider dragline silk.</title>
        <authorList>
            <person name="Kono N."/>
            <person name="Nakamura H."/>
            <person name="Mori M."/>
            <person name="Yoshida Y."/>
            <person name="Ohtoshi R."/>
            <person name="Malay A.D."/>
            <person name="Moran D.A.P."/>
            <person name="Tomita M."/>
            <person name="Numata K."/>
            <person name="Arakawa K."/>
        </authorList>
    </citation>
    <scope>NUCLEOTIDE SEQUENCE</scope>
</reference>
<organism evidence="1 2">
    <name type="scientific">Trichonephila inaurata madagascariensis</name>
    <dbReference type="NCBI Taxonomy" id="2747483"/>
    <lineage>
        <taxon>Eukaryota</taxon>
        <taxon>Metazoa</taxon>
        <taxon>Ecdysozoa</taxon>
        <taxon>Arthropoda</taxon>
        <taxon>Chelicerata</taxon>
        <taxon>Arachnida</taxon>
        <taxon>Araneae</taxon>
        <taxon>Araneomorphae</taxon>
        <taxon>Entelegynae</taxon>
        <taxon>Araneoidea</taxon>
        <taxon>Nephilidae</taxon>
        <taxon>Trichonephila</taxon>
        <taxon>Trichonephila inaurata</taxon>
    </lineage>
</organism>
<dbReference type="Gene3D" id="4.10.40.20">
    <property type="match status" value="1"/>
</dbReference>
<dbReference type="EMBL" id="BMAV01001977">
    <property type="protein sequence ID" value="GFY40546.1"/>
    <property type="molecule type" value="Genomic_DNA"/>
</dbReference>
<accession>A0A8X7BQ47</accession>
<dbReference type="OrthoDB" id="6428817at2759"/>
<dbReference type="Proteomes" id="UP000886998">
    <property type="component" value="Unassembled WGS sequence"/>
</dbReference>
<sequence>MHCESIEFLFQVLKKTASNKNVLPRSLLFAVSLCVVMMSDVARATTMPLCTGTCDVENCPPVDHCKCGTYKGWCGCCDFCYTCPGENCFTVLNRPCAPGSKCVREKHLSKMMSRRIGFCQNTDEKDKATLSVTSGKEAPLLTLNKLSLISYCLVLLLSYWEKLFQLPSV</sequence>
<proteinExistence type="predicted"/>
<protein>
    <recommendedName>
        <fullName evidence="3">IGFBP N-terminal domain-containing protein</fullName>
    </recommendedName>
</protein>